<evidence type="ECO:0000313" key="2">
    <source>
        <dbReference type="EMBL" id="KRO24997.1"/>
    </source>
</evidence>
<sequence>MAKLTSEMKDLISQAFPFIATVDEDGNPQIGPKGTLRVMDDEHLIYNEETGRQAWHNLQANHKIAVAVHPYPGKIGLRVEGYATIYKDGPVFEAAHQYAVDNQLPDLIAAVVISVDRIVSLNAGPDAGTEIANEPVSDQFKI</sequence>
<dbReference type="PANTHER" id="PTHR40660:SF1">
    <property type="entry name" value="5'-PHOSPHATE OXIDASE PUTATIVE DOMAIN-CONTAINING PROTEIN-RELATED"/>
    <property type="match status" value="1"/>
</dbReference>
<reference evidence="2 3" key="1">
    <citation type="journal article" date="2015" name="Genome Announc.">
        <title>Expanding the biotechnology potential of lactobacilli through comparative genomics of 213 strains and associated genera.</title>
        <authorList>
            <person name="Sun Z."/>
            <person name="Harris H.M."/>
            <person name="McCann A."/>
            <person name="Guo C."/>
            <person name="Argimon S."/>
            <person name="Zhang W."/>
            <person name="Yang X."/>
            <person name="Jeffery I.B."/>
            <person name="Cooney J.C."/>
            <person name="Kagawa T.F."/>
            <person name="Liu W."/>
            <person name="Song Y."/>
            <person name="Salvetti E."/>
            <person name="Wrobel A."/>
            <person name="Rasinkangas P."/>
            <person name="Parkhill J."/>
            <person name="Rea M.C."/>
            <person name="O'Sullivan O."/>
            <person name="Ritari J."/>
            <person name="Douillard F.P."/>
            <person name="Paul Ross R."/>
            <person name="Yang R."/>
            <person name="Briner A.E."/>
            <person name="Felis G.E."/>
            <person name="de Vos W.M."/>
            <person name="Barrangou R."/>
            <person name="Klaenhammer T.R."/>
            <person name="Caufield P.W."/>
            <person name="Cui Y."/>
            <person name="Zhang H."/>
            <person name="O'Toole P.W."/>
        </authorList>
    </citation>
    <scope>NUCLEOTIDE SEQUENCE [LARGE SCALE GENOMIC DNA]</scope>
    <source>
        <strain evidence="2 3">DSM 23026</strain>
    </source>
</reference>
<dbReference type="AlphaFoldDB" id="A0A0R2NGR9"/>
<dbReference type="RefSeq" id="WP_057799513.1">
    <property type="nucleotide sequence ID" value="NZ_BJZZ01000059.1"/>
</dbReference>
<dbReference type="SUPFAM" id="SSF50475">
    <property type="entry name" value="FMN-binding split barrel"/>
    <property type="match status" value="1"/>
</dbReference>
<organism evidence="2 3">
    <name type="scientific">Pediococcus argentinicus</name>
    <dbReference type="NCBI Taxonomy" id="480391"/>
    <lineage>
        <taxon>Bacteria</taxon>
        <taxon>Bacillati</taxon>
        <taxon>Bacillota</taxon>
        <taxon>Bacilli</taxon>
        <taxon>Lactobacillales</taxon>
        <taxon>Lactobacillaceae</taxon>
        <taxon>Pediococcus</taxon>
    </lineage>
</organism>
<gene>
    <name evidence="2" type="ORF">IV88_GL000484</name>
</gene>
<dbReference type="Pfam" id="PF01243">
    <property type="entry name" value="PNPOx_N"/>
    <property type="match status" value="1"/>
</dbReference>
<dbReference type="OrthoDB" id="6196741at2"/>
<dbReference type="PATRIC" id="fig|480391.4.peg.492"/>
<dbReference type="InterPro" id="IPR011576">
    <property type="entry name" value="Pyridox_Oxase_N"/>
</dbReference>
<keyword evidence="3" id="KW-1185">Reference proteome</keyword>
<accession>A0A0R2NGR9</accession>
<proteinExistence type="predicted"/>
<dbReference type="EMBL" id="JQCQ01000017">
    <property type="protein sequence ID" value="KRO24997.1"/>
    <property type="molecule type" value="Genomic_DNA"/>
</dbReference>
<protein>
    <recommendedName>
        <fullName evidence="1">Pyridoxamine 5'-phosphate oxidase N-terminal domain-containing protein</fullName>
    </recommendedName>
</protein>
<dbReference type="PANTHER" id="PTHR40660">
    <property type="entry name" value="5'-PHOSPHATE OXIDASE PUTATIVE DOMAIN-CONTAINING PROTEIN-RELATED"/>
    <property type="match status" value="1"/>
</dbReference>
<comment type="caution">
    <text evidence="2">The sequence shown here is derived from an EMBL/GenBank/DDBJ whole genome shotgun (WGS) entry which is preliminary data.</text>
</comment>
<dbReference type="Gene3D" id="2.30.110.10">
    <property type="entry name" value="Electron Transport, Fmn-binding Protein, Chain A"/>
    <property type="match status" value="1"/>
</dbReference>
<evidence type="ECO:0000313" key="3">
    <source>
        <dbReference type="Proteomes" id="UP000051249"/>
    </source>
</evidence>
<dbReference type="InterPro" id="IPR012349">
    <property type="entry name" value="Split_barrel_FMN-bd"/>
</dbReference>
<name>A0A0R2NGR9_9LACO</name>
<dbReference type="Proteomes" id="UP000051249">
    <property type="component" value="Unassembled WGS sequence"/>
</dbReference>
<feature type="domain" description="Pyridoxamine 5'-phosphate oxidase N-terminal" evidence="1">
    <location>
        <begin position="5"/>
        <end position="112"/>
    </location>
</feature>
<evidence type="ECO:0000259" key="1">
    <source>
        <dbReference type="Pfam" id="PF01243"/>
    </source>
</evidence>